<dbReference type="Pfam" id="PF07581">
    <property type="entry name" value="Glug"/>
    <property type="match status" value="1"/>
</dbReference>
<accession>R7H454</accession>
<dbReference type="InterPro" id="IPR013783">
    <property type="entry name" value="Ig-like_fold"/>
</dbReference>
<name>R7H454_9BACT</name>
<evidence type="ECO:0000313" key="3">
    <source>
        <dbReference type="EMBL" id="CDE33733.1"/>
    </source>
</evidence>
<dbReference type="Gene3D" id="2.60.40.10">
    <property type="entry name" value="Immunoglobulins"/>
    <property type="match status" value="1"/>
</dbReference>
<dbReference type="Pfam" id="PF13004">
    <property type="entry name" value="BACON"/>
    <property type="match status" value="1"/>
</dbReference>
<dbReference type="AlphaFoldDB" id="R7H454"/>
<feature type="domain" description="BACON" evidence="2">
    <location>
        <begin position="185"/>
        <end position="236"/>
    </location>
</feature>
<organism evidence="3 4">
    <name type="scientific">Leyella stercorea CAG:629</name>
    <dbReference type="NCBI Taxonomy" id="1263103"/>
    <lineage>
        <taxon>Bacteria</taxon>
        <taxon>Pseudomonadati</taxon>
        <taxon>Bacteroidota</taxon>
        <taxon>Bacteroidia</taxon>
        <taxon>Bacteroidales</taxon>
        <taxon>Prevotellaceae</taxon>
        <taxon>Leyella</taxon>
    </lineage>
</organism>
<feature type="domain" description="GLUG" evidence="1">
    <location>
        <begin position="353"/>
        <end position="379"/>
    </location>
</feature>
<evidence type="ECO:0000259" key="1">
    <source>
        <dbReference type="Pfam" id="PF07581"/>
    </source>
</evidence>
<dbReference type="STRING" id="1263103.BN741_01742"/>
<evidence type="ECO:0008006" key="5">
    <source>
        <dbReference type="Google" id="ProtNLM"/>
    </source>
</evidence>
<evidence type="ECO:0000313" key="4">
    <source>
        <dbReference type="Proteomes" id="UP000018072"/>
    </source>
</evidence>
<dbReference type="InterPro" id="IPR011493">
    <property type="entry name" value="GLUG"/>
</dbReference>
<proteinExistence type="predicted"/>
<sequence length="533" mass="57801">MCVAFGALFFSSCSKDDDAENDNGGVVINPDKNLPDPTGTVTLNIMIGDDENKRVDINGFGTIQINSAYNFVGYDYNYSFVSLGKMKGLGNVTAIPQDGWNRSVAVNPGDGYVVRCKRYYSDELYIYARLYVVSEIAGTSGGIIGYTIKCQAPFVFAPKFTESSLEFDADENLTKELTFVNPTNVTVKSKPDWCEVQATEKGFKVTATPNYINTERSGIIEFENAEGSTSVSVKQKKSDNPKFEAGNGTETEPYIIATAAQLDEVRNFPSACFELSKDIDLSSYLNSNSSGWTPIKDFTGKFDGKKHTIKGLWISLSSINYVGLFANIQSSSGNKRASVSNLFVNISKKGITGGSRVGGICGSLSNGNIENCMVTGDISGYQYVGGIVGVGGEWNNDISSISQCASSGNIIATDGKVGGILGYRYGLCSIENCYSIANVKAEGSYSSSVYGIGYSAENCYFAGTISDTGDVYPIGVYNTNSYYDSEKTKISWKEGALTTKQMKQQASFQGWDFDKIWTIQEGVDYPKLRSLQK</sequence>
<comment type="caution">
    <text evidence="3">The sequence shown here is derived from an EMBL/GenBank/DDBJ whole genome shotgun (WGS) entry which is preliminary data.</text>
</comment>
<dbReference type="Proteomes" id="UP000018072">
    <property type="component" value="Unassembled WGS sequence"/>
</dbReference>
<protein>
    <recommendedName>
        <fullName evidence="5">GLUG domain-containing protein</fullName>
    </recommendedName>
</protein>
<dbReference type="InterPro" id="IPR024361">
    <property type="entry name" value="BACON"/>
</dbReference>
<dbReference type="CDD" id="cd14948">
    <property type="entry name" value="BACON"/>
    <property type="match status" value="1"/>
</dbReference>
<evidence type="ECO:0000259" key="2">
    <source>
        <dbReference type="Pfam" id="PF13004"/>
    </source>
</evidence>
<gene>
    <name evidence="3" type="ORF">BN741_01742</name>
</gene>
<reference evidence="3" key="1">
    <citation type="submission" date="2012-11" db="EMBL/GenBank/DDBJ databases">
        <title>Dependencies among metagenomic species, viruses, plasmids and units of genetic variation.</title>
        <authorList>
            <person name="Nielsen H.B."/>
            <person name="Almeida M."/>
            <person name="Juncker A.S."/>
            <person name="Rasmussen S."/>
            <person name="Li J."/>
            <person name="Sunagawa S."/>
            <person name="Plichta D."/>
            <person name="Gautier L."/>
            <person name="Le Chatelier E."/>
            <person name="Peletier E."/>
            <person name="Bonde I."/>
            <person name="Nielsen T."/>
            <person name="Manichanh C."/>
            <person name="Arumugam M."/>
            <person name="Batto J."/>
            <person name="Santos M.B.Q.D."/>
            <person name="Blom N."/>
            <person name="Borruel N."/>
            <person name="Burgdorf K.S."/>
            <person name="Boumezbeur F."/>
            <person name="Casellas F."/>
            <person name="Dore J."/>
            <person name="Guarner F."/>
            <person name="Hansen T."/>
            <person name="Hildebrand F."/>
            <person name="Kaas R.S."/>
            <person name="Kennedy S."/>
            <person name="Kristiansen K."/>
            <person name="Kultima J.R."/>
            <person name="Leonard P."/>
            <person name="Levenez F."/>
            <person name="Lund O."/>
            <person name="Moumen B."/>
            <person name="Le Paslier D."/>
            <person name="Pons N."/>
            <person name="Pedersen O."/>
            <person name="Prifti E."/>
            <person name="Qin J."/>
            <person name="Raes J."/>
            <person name="Tap J."/>
            <person name="Tims S."/>
            <person name="Ussery D.W."/>
            <person name="Yamada T."/>
            <person name="MetaHit consortium"/>
            <person name="Renault P."/>
            <person name="Sicheritz-Ponten T."/>
            <person name="Bork P."/>
            <person name="Wang J."/>
            <person name="Brunak S."/>
            <person name="Ehrlich S.D."/>
        </authorList>
    </citation>
    <scope>NUCLEOTIDE SEQUENCE [LARGE SCALE GENOMIC DNA]</scope>
</reference>
<dbReference type="Gene3D" id="2.160.20.110">
    <property type="match status" value="1"/>
</dbReference>
<dbReference type="EMBL" id="CBIT010000198">
    <property type="protein sequence ID" value="CDE33733.1"/>
    <property type="molecule type" value="Genomic_DNA"/>
</dbReference>